<feature type="domain" description="SecDF P1 head subdomain" evidence="2">
    <location>
        <begin position="29"/>
        <end position="111"/>
    </location>
</feature>
<reference evidence="3" key="2">
    <citation type="submission" date="2020-09" db="EMBL/GenBank/DDBJ databases">
        <authorList>
            <person name="Sun Q."/>
            <person name="Sedlacek I."/>
        </authorList>
    </citation>
    <scope>NUCLEOTIDE SEQUENCE</scope>
    <source>
        <strain evidence="3">CCM 7897</strain>
    </source>
</reference>
<dbReference type="Pfam" id="PF22599">
    <property type="entry name" value="SecDF_P1_head"/>
    <property type="match status" value="1"/>
</dbReference>
<sequence>MILPGLLCALTLMTAPARADTVSLAAAKAVALKDPYSGRPAVTVQLTAESRHDLAALTQAHVGGQVEVRVRGRVLVTLAVRDPITSGTFSVAGLSPEEAETLAAELGAGALIEVKTLPPGH</sequence>
<evidence type="ECO:0000259" key="2">
    <source>
        <dbReference type="Pfam" id="PF22599"/>
    </source>
</evidence>
<reference evidence="3" key="1">
    <citation type="journal article" date="2014" name="Int. J. Syst. Evol. Microbiol.">
        <title>Complete genome sequence of Corynebacterium casei LMG S-19264T (=DSM 44701T), isolated from a smear-ripened cheese.</title>
        <authorList>
            <consortium name="US DOE Joint Genome Institute (JGI-PGF)"/>
            <person name="Walter F."/>
            <person name="Albersmeier A."/>
            <person name="Kalinowski J."/>
            <person name="Ruckert C."/>
        </authorList>
    </citation>
    <scope>NUCLEOTIDE SEQUENCE</scope>
    <source>
        <strain evidence="3">CCM 7897</strain>
    </source>
</reference>
<evidence type="ECO:0000313" key="3">
    <source>
        <dbReference type="EMBL" id="GGF45166.1"/>
    </source>
</evidence>
<organism evidence="3 4">
    <name type="scientific">Azorhizobium oxalatiphilum</name>
    <dbReference type="NCBI Taxonomy" id="980631"/>
    <lineage>
        <taxon>Bacteria</taxon>
        <taxon>Pseudomonadati</taxon>
        <taxon>Pseudomonadota</taxon>
        <taxon>Alphaproteobacteria</taxon>
        <taxon>Hyphomicrobiales</taxon>
        <taxon>Xanthobacteraceae</taxon>
        <taxon>Azorhizobium</taxon>
    </lineage>
</organism>
<dbReference type="Proteomes" id="UP000606044">
    <property type="component" value="Unassembled WGS sequence"/>
</dbReference>
<gene>
    <name evidence="3" type="ORF">GCM10007301_00840</name>
</gene>
<feature type="chain" id="PRO_5037248833" description="SecDF P1 head subdomain domain-containing protein" evidence="1">
    <location>
        <begin position="20"/>
        <end position="121"/>
    </location>
</feature>
<protein>
    <recommendedName>
        <fullName evidence="2">SecDF P1 head subdomain domain-containing protein</fullName>
    </recommendedName>
</protein>
<feature type="signal peptide" evidence="1">
    <location>
        <begin position="1"/>
        <end position="19"/>
    </location>
</feature>
<dbReference type="Gene3D" id="3.30.1360.200">
    <property type="match status" value="1"/>
</dbReference>
<keyword evidence="4" id="KW-1185">Reference proteome</keyword>
<comment type="caution">
    <text evidence="3">The sequence shown here is derived from an EMBL/GenBank/DDBJ whole genome shotgun (WGS) entry which is preliminary data.</text>
</comment>
<dbReference type="InterPro" id="IPR054384">
    <property type="entry name" value="SecDF_P1_head"/>
</dbReference>
<accession>A0A917BH74</accession>
<proteinExistence type="predicted"/>
<evidence type="ECO:0000313" key="4">
    <source>
        <dbReference type="Proteomes" id="UP000606044"/>
    </source>
</evidence>
<dbReference type="EMBL" id="BMCT01000001">
    <property type="protein sequence ID" value="GGF45166.1"/>
    <property type="molecule type" value="Genomic_DNA"/>
</dbReference>
<name>A0A917BH74_9HYPH</name>
<dbReference type="AlphaFoldDB" id="A0A917BH74"/>
<evidence type="ECO:0000256" key="1">
    <source>
        <dbReference type="SAM" id="SignalP"/>
    </source>
</evidence>
<keyword evidence="1" id="KW-0732">Signal</keyword>